<dbReference type="PANTHER" id="PTHR31143:SF2">
    <property type="entry name" value="FR47-LIKE DOMAIN-CONTAINING PROTEIN-RELATED"/>
    <property type="match status" value="1"/>
</dbReference>
<name>A0A443YS01_9SPHI</name>
<dbReference type="PANTHER" id="PTHR31143">
    <property type="match status" value="1"/>
</dbReference>
<feature type="domain" description="N-acetyltransferase" evidence="1">
    <location>
        <begin position="86"/>
        <end position="225"/>
    </location>
</feature>
<sequence length="225" mass="25389">MEANPLDNPVWNSLTTTHQAHCLNLEGFKFYDPKYCPFGALNHEEINADALQAYADLTNDFFIVGNKPSAHPQNLRLKNELVCNQMVLHEPIQLELKEEIVPLNDSYQKELIALVNLVQPGYFKDKTPDLGNYYGIFKNDQLVAVTGERMKMANATEISAVVTHPEHSGKGYAKQLVAFVANQIAEEGKIPFLHVAEKNVGAIGLYEKLGLVTRRKISFWNYSRK</sequence>
<dbReference type="InterPro" id="IPR016181">
    <property type="entry name" value="Acyl_CoA_acyltransferase"/>
</dbReference>
<evidence type="ECO:0000313" key="2">
    <source>
        <dbReference type="EMBL" id="RWU06516.1"/>
    </source>
</evidence>
<dbReference type="CDD" id="cd04301">
    <property type="entry name" value="NAT_SF"/>
    <property type="match status" value="1"/>
</dbReference>
<dbReference type="AlphaFoldDB" id="A0A443YS01"/>
<evidence type="ECO:0000259" key="1">
    <source>
        <dbReference type="PROSITE" id="PS51186"/>
    </source>
</evidence>
<comment type="caution">
    <text evidence="2">The sequence shown here is derived from an EMBL/GenBank/DDBJ whole genome shotgun (WGS) entry which is preliminary data.</text>
</comment>
<dbReference type="PROSITE" id="PS51186">
    <property type="entry name" value="GNAT"/>
    <property type="match status" value="1"/>
</dbReference>
<accession>A0A443YS01</accession>
<dbReference type="EMBL" id="SAYW01000004">
    <property type="protein sequence ID" value="RWU06516.1"/>
    <property type="molecule type" value="Genomic_DNA"/>
</dbReference>
<dbReference type="Pfam" id="PF08445">
    <property type="entry name" value="FR47"/>
    <property type="match status" value="1"/>
</dbReference>
<evidence type="ECO:0000313" key="3">
    <source>
        <dbReference type="Proteomes" id="UP000284120"/>
    </source>
</evidence>
<dbReference type="InterPro" id="IPR013653">
    <property type="entry name" value="GCN5-like_dom"/>
</dbReference>
<keyword evidence="3" id="KW-1185">Reference proteome</keyword>
<protein>
    <submittedName>
        <fullName evidence="2">GNAT family N-acetyltransferase</fullName>
    </submittedName>
</protein>
<proteinExistence type="predicted"/>
<dbReference type="InterPro" id="IPR027365">
    <property type="entry name" value="GNAT_acetyltra_YdfB-like"/>
</dbReference>
<dbReference type="InterPro" id="IPR000182">
    <property type="entry name" value="GNAT_dom"/>
</dbReference>
<keyword evidence="2" id="KW-0808">Transferase</keyword>
<organism evidence="2 3">
    <name type="scientific">Pedobacter chitinilyticus</name>
    <dbReference type="NCBI Taxonomy" id="2233776"/>
    <lineage>
        <taxon>Bacteria</taxon>
        <taxon>Pseudomonadati</taxon>
        <taxon>Bacteroidota</taxon>
        <taxon>Sphingobacteriia</taxon>
        <taxon>Sphingobacteriales</taxon>
        <taxon>Sphingobacteriaceae</taxon>
        <taxon>Pedobacter</taxon>
    </lineage>
</organism>
<reference evidence="2 3" key="1">
    <citation type="submission" date="2018-06" db="EMBL/GenBank/DDBJ databases">
        <title>Pedobacter endophyticus sp. nov., an endophytic bacterium isolated from a leaf of Triticum aestivum.</title>
        <authorList>
            <person name="Zhang L."/>
        </authorList>
    </citation>
    <scope>NUCLEOTIDE SEQUENCE [LARGE SCALE GENOMIC DNA]</scope>
    <source>
        <strain evidence="2 3">CM134L-2</strain>
    </source>
</reference>
<dbReference type="OrthoDB" id="9797456at2"/>
<dbReference type="RefSeq" id="WP_113648126.1">
    <property type="nucleotide sequence ID" value="NZ_QMHN01000004.1"/>
</dbReference>
<dbReference type="Gene3D" id="3.40.630.30">
    <property type="match status" value="1"/>
</dbReference>
<dbReference type="Proteomes" id="UP000284120">
    <property type="component" value="Unassembled WGS sequence"/>
</dbReference>
<gene>
    <name evidence="2" type="ORF">DPV69_14615</name>
</gene>
<dbReference type="GO" id="GO:0016747">
    <property type="term" value="F:acyltransferase activity, transferring groups other than amino-acyl groups"/>
    <property type="evidence" value="ECO:0007669"/>
    <property type="project" value="InterPro"/>
</dbReference>
<dbReference type="SUPFAM" id="SSF55729">
    <property type="entry name" value="Acyl-CoA N-acyltransferases (Nat)"/>
    <property type="match status" value="1"/>
</dbReference>